<dbReference type="GO" id="GO:0005829">
    <property type="term" value="C:cytosol"/>
    <property type="evidence" value="ECO:0007669"/>
    <property type="project" value="TreeGrafter"/>
</dbReference>
<dbReference type="Proteomes" id="UP000838756">
    <property type="component" value="Unassembled WGS sequence"/>
</dbReference>
<protein>
    <recommendedName>
        <fullName evidence="1">non-specific serine/threonine protein kinase</fullName>
        <ecNumber evidence="1">2.7.11.1</ecNumber>
    </recommendedName>
</protein>
<evidence type="ECO:0000256" key="6">
    <source>
        <dbReference type="ARBA" id="ARBA00047899"/>
    </source>
</evidence>
<evidence type="ECO:0000256" key="5">
    <source>
        <dbReference type="ARBA" id="ARBA00022777"/>
    </source>
</evidence>
<dbReference type="PANTHER" id="PTHR24348:SF65">
    <property type="entry name" value="SERINE_THREONINE-PROTEIN KINASE ULK3"/>
    <property type="match status" value="1"/>
</dbReference>
<dbReference type="EMBL" id="CAKXAJ010014572">
    <property type="protein sequence ID" value="CAH2216230.1"/>
    <property type="molecule type" value="Genomic_DNA"/>
</dbReference>
<dbReference type="SUPFAM" id="SSF56112">
    <property type="entry name" value="Protein kinase-like (PK-like)"/>
    <property type="match status" value="1"/>
</dbReference>
<name>A0A8S4QMB6_9NEOP</name>
<comment type="catalytic activity">
    <reaction evidence="6">
        <text>L-threonyl-[protein] + ATP = O-phospho-L-threonyl-[protein] + ADP + H(+)</text>
        <dbReference type="Rhea" id="RHEA:46608"/>
        <dbReference type="Rhea" id="RHEA-COMP:11060"/>
        <dbReference type="Rhea" id="RHEA-COMP:11605"/>
        <dbReference type="ChEBI" id="CHEBI:15378"/>
        <dbReference type="ChEBI" id="CHEBI:30013"/>
        <dbReference type="ChEBI" id="CHEBI:30616"/>
        <dbReference type="ChEBI" id="CHEBI:61977"/>
        <dbReference type="ChEBI" id="CHEBI:456216"/>
        <dbReference type="EC" id="2.7.11.1"/>
    </reaction>
</comment>
<evidence type="ECO:0000313" key="10">
    <source>
        <dbReference type="Proteomes" id="UP000838756"/>
    </source>
</evidence>
<dbReference type="AlphaFoldDB" id="A0A8S4QMB6"/>
<evidence type="ECO:0000256" key="1">
    <source>
        <dbReference type="ARBA" id="ARBA00012513"/>
    </source>
</evidence>
<evidence type="ECO:0000256" key="4">
    <source>
        <dbReference type="ARBA" id="ARBA00022679"/>
    </source>
</evidence>
<sequence>AGVILYECLFGRAPYSSATFNELIEKIQRRAPIEIPANAAISPGCRDLLTRLLQHEPERRISYDDFFAHEYLDLEHMPSKENYNK</sequence>
<dbReference type="InterPro" id="IPR000719">
    <property type="entry name" value="Prot_kinase_dom"/>
</dbReference>
<dbReference type="EC" id="2.7.11.1" evidence="1"/>
<evidence type="ECO:0000256" key="7">
    <source>
        <dbReference type="ARBA" id="ARBA00048679"/>
    </source>
</evidence>
<evidence type="ECO:0000313" key="9">
    <source>
        <dbReference type="EMBL" id="CAH2216230.1"/>
    </source>
</evidence>
<organism evidence="9 10">
    <name type="scientific">Pararge aegeria aegeria</name>
    <dbReference type="NCBI Taxonomy" id="348720"/>
    <lineage>
        <taxon>Eukaryota</taxon>
        <taxon>Metazoa</taxon>
        <taxon>Ecdysozoa</taxon>
        <taxon>Arthropoda</taxon>
        <taxon>Hexapoda</taxon>
        <taxon>Insecta</taxon>
        <taxon>Pterygota</taxon>
        <taxon>Neoptera</taxon>
        <taxon>Endopterygota</taxon>
        <taxon>Lepidoptera</taxon>
        <taxon>Glossata</taxon>
        <taxon>Ditrysia</taxon>
        <taxon>Papilionoidea</taxon>
        <taxon>Nymphalidae</taxon>
        <taxon>Satyrinae</taxon>
        <taxon>Satyrini</taxon>
        <taxon>Parargina</taxon>
        <taxon>Pararge</taxon>
    </lineage>
</organism>
<dbReference type="GO" id="GO:0004674">
    <property type="term" value="F:protein serine/threonine kinase activity"/>
    <property type="evidence" value="ECO:0007669"/>
    <property type="project" value="UniProtKB-KW"/>
</dbReference>
<dbReference type="GO" id="GO:0010506">
    <property type="term" value="P:regulation of autophagy"/>
    <property type="evidence" value="ECO:0007669"/>
    <property type="project" value="InterPro"/>
</dbReference>
<dbReference type="Gene3D" id="1.10.510.10">
    <property type="entry name" value="Transferase(Phosphotransferase) domain 1"/>
    <property type="match status" value="1"/>
</dbReference>
<dbReference type="GO" id="GO:0005524">
    <property type="term" value="F:ATP binding"/>
    <property type="evidence" value="ECO:0007669"/>
    <property type="project" value="InterPro"/>
</dbReference>
<dbReference type="InterPro" id="IPR045269">
    <property type="entry name" value="Atg1-like"/>
</dbReference>
<comment type="caution">
    <text evidence="9">The sequence shown here is derived from an EMBL/GenBank/DDBJ whole genome shotgun (WGS) entry which is preliminary data.</text>
</comment>
<keyword evidence="4" id="KW-0808">Transferase</keyword>
<dbReference type="PANTHER" id="PTHR24348">
    <property type="entry name" value="SERINE/THREONINE-PROTEIN KINASE UNC-51-RELATED"/>
    <property type="match status" value="1"/>
</dbReference>
<dbReference type="OrthoDB" id="346907at2759"/>
<comment type="catalytic activity">
    <reaction evidence="7">
        <text>L-seryl-[protein] + ATP = O-phospho-L-seryl-[protein] + ADP + H(+)</text>
        <dbReference type="Rhea" id="RHEA:17989"/>
        <dbReference type="Rhea" id="RHEA-COMP:9863"/>
        <dbReference type="Rhea" id="RHEA-COMP:11604"/>
        <dbReference type="ChEBI" id="CHEBI:15378"/>
        <dbReference type="ChEBI" id="CHEBI:29999"/>
        <dbReference type="ChEBI" id="CHEBI:30616"/>
        <dbReference type="ChEBI" id="CHEBI:83421"/>
        <dbReference type="ChEBI" id="CHEBI:456216"/>
        <dbReference type="EC" id="2.7.11.1"/>
    </reaction>
</comment>
<feature type="domain" description="Protein kinase" evidence="8">
    <location>
        <begin position="1"/>
        <end position="72"/>
    </location>
</feature>
<evidence type="ECO:0000256" key="2">
    <source>
        <dbReference type="ARBA" id="ARBA00022490"/>
    </source>
</evidence>
<gene>
    <name evidence="9" type="primary">jg24365</name>
    <name evidence="9" type="ORF">PAEG_LOCUS4288</name>
</gene>
<dbReference type="Pfam" id="PF00069">
    <property type="entry name" value="Pkinase"/>
    <property type="match status" value="1"/>
</dbReference>
<reference evidence="9" key="1">
    <citation type="submission" date="2022-03" db="EMBL/GenBank/DDBJ databases">
        <authorList>
            <person name="Lindestad O."/>
        </authorList>
    </citation>
    <scope>NUCLEOTIDE SEQUENCE</scope>
</reference>
<keyword evidence="10" id="KW-1185">Reference proteome</keyword>
<dbReference type="GO" id="GO:0042594">
    <property type="term" value="P:response to starvation"/>
    <property type="evidence" value="ECO:0007669"/>
    <property type="project" value="TreeGrafter"/>
</dbReference>
<dbReference type="InterPro" id="IPR011009">
    <property type="entry name" value="Kinase-like_dom_sf"/>
</dbReference>
<dbReference type="GO" id="GO:0061709">
    <property type="term" value="P:reticulophagy"/>
    <property type="evidence" value="ECO:0007669"/>
    <property type="project" value="TreeGrafter"/>
</dbReference>
<dbReference type="GO" id="GO:0034727">
    <property type="term" value="P:piecemeal microautophagy of the nucleus"/>
    <property type="evidence" value="ECO:0007669"/>
    <property type="project" value="TreeGrafter"/>
</dbReference>
<dbReference type="PROSITE" id="PS50011">
    <property type="entry name" value="PROTEIN_KINASE_DOM"/>
    <property type="match status" value="1"/>
</dbReference>
<evidence type="ECO:0000256" key="3">
    <source>
        <dbReference type="ARBA" id="ARBA00022527"/>
    </source>
</evidence>
<dbReference type="GO" id="GO:0000422">
    <property type="term" value="P:autophagy of mitochondrion"/>
    <property type="evidence" value="ECO:0007669"/>
    <property type="project" value="TreeGrafter"/>
</dbReference>
<keyword evidence="2" id="KW-0963">Cytoplasm</keyword>
<dbReference type="GO" id="GO:0034045">
    <property type="term" value="C:phagophore assembly site membrane"/>
    <property type="evidence" value="ECO:0007669"/>
    <property type="project" value="TreeGrafter"/>
</dbReference>
<dbReference type="GO" id="GO:0000045">
    <property type="term" value="P:autophagosome assembly"/>
    <property type="evidence" value="ECO:0007669"/>
    <property type="project" value="TreeGrafter"/>
</dbReference>
<evidence type="ECO:0000259" key="8">
    <source>
        <dbReference type="PROSITE" id="PS50011"/>
    </source>
</evidence>
<dbReference type="GO" id="GO:0005776">
    <property type="term" value="C:autophagosome"/>
    <property type="evidence" value="ECO:0007669"/>
    <property type="project" value="TreeGrafter"/>
</dbReference>
<feature type="non-terminal residue" evidence="9">
    <location>
        <position position="85"/>
    </location>
</feature>
<accession>A0A8S4QMB6</accession>
<keyword evidence="5" id="KW-0418">Kinase</keyword>
<feature type="non-terminal residue" evidence="9">
    <location>
        <position position="1"/>
    </location>
</feature>
<proteinExistence type="predicted"/>
<keyword evidence="3" id="KW-0723">Serine/threonine-protein kinase</keyword>